<feature type="compositionally biased region" description="Basic and acidic residues" evidence="1">
    <location>
        <begin position="287"/>
        <end position="297"/>
    </location>
</feature>
<evidence type="ECO:0000313" key="3">
    <source>
        <dbReference type="Proteomes" id="UP000823872"/>
    </source>
</evidence>
<reference evidence="2" key="2">
    <citation type="submission" date="2025-08" db="UniProtKB">
        <authorList>
            <consortium name="Ensembl"/>
        </authorList>
    </citation>
    <scope>IDENTIFICATION</scope>
    <source>
        <strain evidence="2">breed Abyssinian</strain>
    </source>
</reference>
<evidence type="ECO:0000256" key="1">
    <source>
        <dbReference type="SAM" id="MobiDB-lite"/>
    </source>
</evidence>
<protein>
    <submittedName>
        <fullName evidence="2">Uncharacterized protein</fullName>
    </submittedName>
</protein>
<dbReference type="Proteomes" id="UP000823872">
    <property type="component" value="Chromosome A2"/>
</dbReference>
<proteinExistence type="predicted"/>
<dbReference type="GeneTree" id="ENSGT00390000007772"/>
<sequence length="297" mass="31209">MCCAQTPRSCLEVLCGISPGGERLTLRVMSGFGEQFSSKTGVSASPEPTTWNTHPAFQIPEEAHVTLAVPTLWARVHPAYGFCACLGAQPVTDPTVWLVMGAPCAVHPCMGYAAPWSYTWAPFGGPLWMGRPPPAALVPSVWPQSISSFDPPVGSQRLATMASSVFPYPMGPPPPYSSVPPALSRDSCGHYTQVGWLTPTSSGFPAAVPPAVGGPSREASHLKTCQAPPSEWASTPRSASGHLHCPPAQNCALCPLPPAQTLSLILAVLAPLGHPAEPATISSSSECARKDKDKIKR</sequence>
<keyword evidence="3" id="KW-1185">Reference proteome</keyword>
<reference evidence="2" key="3">
    <citation type="submission" date="2025-09" db="UniProtKB">
        <authorList>
            <consortium name="Ensembl"/>
        </authorList>
    </citation>
    <scope>IDENTIFICATION</scope>
    <source>
        <strain evidence="2">breed Abyssinian</strain>
    </source>
</reference>
<feature type="region of interest" description="Disordered" evidence="1">
    <location>
        <begin position="277"/>
        <end position="297"/>
    </location>
</feature>
<organism evidence="2 3">
    <name type="scientific">Felis catus</name>
    <name type="common">Cat</name>
    <name type="synonym">Felis silvestris catus</name>
    <dbReference type="NCBI Taxonomy" id="9685"/>
    <lineage>
        <taxon>Eukaryota</taxon>
        <taxon>Metazoa</taxon>
        <taxon>Chordata</taxon>
        <taxon>Craniata</taxon>
        <taxon>Vertebrata</taxon>
        <taxon>Euteleostomi</taxon>
        <taxon>Mammalia</taxon>
        <taxon>Eutheria</taxon>
        <taxon>Laurasiatheria</taxon>
        <taxon>Carnivora</taxon>
        <taxon>Feliformia</taxon>
        <taxon>Felidae</taxon>
        <taxon>Felinae</taxon>
        <taxon>Felis</taxon>
    </lineage>
</organism>
<reference evidence="2 3" key="1">
    <citation type="submission" date="2021-02" db="EMBL/GenBank/DDBJ databases">
        <title>Safari Cat Assemblies.</title>
        <authorList>
            <person name="Bredemeyer K.R."/>
            <person name="Murphy W.J."/>
        </authorList>
    </citation>
    <scope>NUCLEOTIDE SEQUENCE [LARGE SCALE GENOMIC DNA]</scope>
</reference>
<name>A0ABI7WPV5_FELCA</name>
<accession>A0ABI7WPV5</accession>
<evidence type="ECO:0000313" key="2">
    <source>
        <dbReference type="Ensembl" id="ENSFCTP00005012330.1"/>
    </source>
</evidence>
<dbReference type="Ensembl" id="ENSFCTT00005018489.1">
    <property type="protein sequence ID" value="ENSFCTP00005012330.1"/>
    <property type="gene ID" value="ENSFCTG00005006654.1"/>
</dbReference>